<reference evidence="1 2" key="1">
    <citation type="journal article" date="2019" name="Nat. Ecol. Evol.">
        <title>Megaphylogeny resolves global patterns of mushroom evolution.</title>
        <authorList>
            <person name="Varga T."/>
            <person name="Krizsan K."/>
            <person name="Foldi C."/>
            <person name="Dima B."/>
            <person name="Sanchez-Garcia M."/>
            <person name="Sanchez-Ramirez S."/>
            <person name="Szollosi G.J."/>
            <person name="Szarkandi J.G."/>
            <person name="Papp V."/>
            <person name="Albert L."/>
            <person name="Andreopoulos W."/>
            <person name="Angelini C."/>
            <person name="Antonin V."/>
            <person name="Barry K.W."/>
            <person name="Bougher N.L."/>
            <person name="Buchanan P."/>
            <person name="Buyck B."/>
            <person name="Bense V."/>
            <person name="Catcheside P."/>
            <person name="Chovatia M."/>
            <person name="Cooper J."/>
            <person name="Damon W."/>
            <person name="Desjardin D."/>
            <person name="Finy P."/>
            <person name="Geml J."/>
            <person name="Haridas S."/>
            <person name="Hughes K."/>
            <person name="Justo A."/>
            <person name="Karasinski D."/>
            <person name="Kautmanova I."/>
            <person name="Kiss B."/>
            <person name="Kocsube S."/>
            <person name="Kotiranta H."/>
            <person name="LaButti K.M."/>
            <person name="Lechner B.E."/>
            <person name="Liimatainen K."/>
            <person name="Lipzen A."/>
            <person name="Lukacs Z."/>
            <person name="Mihaltcheva S."/>
            <person name="Morgado L.N."/>
            <person name="Niskanen T."/>
            <person name="Noordeloos M.E."/>
            <person name="Ohm R.A."/>
            <person name="Ortiz-Santana B."/>
            <person name="Ovrebo C."/>
            <person name="Racz N."/>
            <person name="Riley R."/>
            <person name="Savchenko A."/>
            <person name="Shiryaev A."/>
            <person name="Soop K."/>
            <person name="Spirin V."/>
            <person name="Szebenyi C."/>
            <person name="Tomsovsky M."/>
            <person name="Tulloss R.E."/>
            <person name="Uehling J."/>
            <person name="Grigoriev I.V."/>
            <person name="Vagvolgyi C."/>
            <person name="Papp T."/>
            <person name="Martin F.M."/>
            <person name="Miettinen O."/>
            <person name="Hibbett D.S."/>
            <person name="Nagy L.G."/>
        </authorList>
    </citation>
    <scope>NUCLEOTIDE SEQUENCE [LARGE SCALE GENOMIC DNA]</scope>
    <source>
        <strain evidence="1 2">NL-1719</strain>
    </source>
</reference>
<evidence type="ECO:0000313" key="1">
    <source>
        <dbReference type="EMBL" id="TFK67136.1"/>
    </source>
</evidence>
<organism evidence="1 2">
    <name type="scientific">Pluteus cervinus</name>
    <dbReference type="NCBI Taxonomy" id="181527"/>
    <lineage>
        <taxon>Eukaryota</taxon>
        <taxon>Fungi</taxon>
        <taxon>Dikarya</taxon>
        <taxon>Basidiomycota</taxon>
        <taxon>Agaricomycotina</taxon>
        <taxon>Agaricomycetes</taxon>
        <taxon>Agaricomycetidae</taxon>
        <taxon>Agaricales</taxon>
        <taxon>Pluteineae</taxon>
        <taxon>Pluteaceae</taxon>
        <taxon>Pluteus</taxon>
    </lineage>
</organism>
<evidence type="ECO:0000313" key="2">
    <source>
        <dbReference type="Proteomes" id="UP000308600"/>
    </source>
</evidence>
<protein>
    <submittedName>
        <fullName evidence="1">D-amino-acid oxidase</fullName>
    </submittedName>
</protein>
<proteinExistence type="predicted"/>
<name>A0ACD3ANN9_9AGAR</name>
<dbReference type="Proteomes" id="UP000308600">
    <property type="component" value="Unassembled WGS sequence"/>
</dbReference>
<dbReference type="EMBL" id="ML208384">
    <property type="protein sequence ID" value="TFK67136.1"/>
    <property type="molecule type" value="Genomic_DNA"/>
</dbReference>
<gene>
    <name evidence="1" type="ORF">BDN72DRAFT_799364</name>
</gene>
<keyword evidence="2" id="KW-1185">Reference proteome</keyword>
<sequence>MAEERKLHEVVVIGAGVIGLTTAVKLQETGNYKVTIVAETFPTDPKTIKYTSHWAGAHHVSGGSGLQSETQLRLEQRTFEDMWPMSAPGQPTEGCFLRLSQSEYYGSENSVPYHLEGFMPNFKVLPPKELPTAAVYGLSFDTITIDVPVYLNYLLSRFLGRGGSIVRGSIQHISQIVENGARAFTQLPAYPRVDDRQQQQRRPDAIIVCAGIGARFLGGVEDKSVYPLRGQTVLLRSPWVRFGRTLCGSDGVWTYVIPRRSGDVIVGGTRIANDWFPTPRPEITKDILTRVIGLAPELAPPEVRAHRQPTADDLIPLIIEEGCGLRPAREDGIRLEVEWYTLGENKVPVVHNYGHSGTGYQSSWGSASDAFLLLEGALADGPPN</sequence>
<accession>A0ACD3ANN9</accession>